<dbReference type="OrthoDB" id="9812656at2"/>
<sequence length="130" mass="13973">MNSLDNLECVTLFVADLARTRAFYEAVFDARPIYSDAVCSVIGLGGVMVNLLQATEAPQLVQPVVPAPSSTGPRMLMTIRVADVDAACARLRQSGVELVNGPIDRPWGRRTAAFADPSGHMWEIAQEIGS</sequence>
<dbReference type="PROSITE" id="PS51819">
    <property type="entry name" value="VOC"/>
    <property type="match status" value="1"/>
</dbReference>
<dbReference type="PANTHER" id="PTHR36503:SF3">
    <property type="entry name" value="BLR0126 PROTEIN"/>
    <property type="match status" value="1"/>
</dbReference>
<reference evidence="2 3" key="1">
    <citation type="submission" date="2015-09" db="EMBL/GenBank/DDBJ databases">
        <title>Draft Genome Sequence of Bradyrhizobium manausense Strain BR 3351T, a Novel Symbiotic Nitrogen-Fixing Alphaproteobacterium Isolated from Brazilian Amazon Rain Forest.</title>
        <authorList>
            <person name="De Araujo J.L."/>
            <person name="Zilli J.E."/>
        </authorList>
    </citation>
    <scope>NUCLEOTIDE SEQUENCE [LARGE SCALE GENOMIC DNA]</scope>
    <source>
        <strain evidence="2 3">BR3351</strain>
    </source>
</reference>
<name>A0A0R3CSQ7_9BRAD</name>
<dbReference type="PANTHER" id="PTHR36503">
    <property type="entry name" value="BLR2520 PROTEIN"/>
    <property type="match status" value="1"/>
</dbReference>
<evidence type="ECO:0000259" key="1">
    <source>
        <dbReference type="PROSITE" id="PS51819"/>
    </source>
</evidence>
<accession>A0A0R3CSQ7</accession>
<feature type="domain" description="VOC" evidence="1">
    <location>
        <begin position="6"/>
        <end position="127"/>
    </location>
</feature>
<evidence type="ECO:0000313" key="3">
    <source>
        <dbReference type="Proteomes" id="UP000051936"/>
    </source>
</evidence>
<comment type="caution">
    <text evidence="2">The sequence shown here is derived from an EMBL/GenBank/DDBJ whole genome shotgun (WGS) entry which is preliminary data.</text>
</comment>
<dbReference type="RefSeq" id="WP_057758091.1">
    <property type="nucleotide sequence ID" value="NZ_LJYG01000112.1"/>
</dbReference>
<dbReference type="Gene3D" id="3.10.180.10">
    <property type="entry name" value="2,3-Dihydroxybiphenyl 1,2-Dioxygenase, domain 1"/>
    <property type="match status" value="1"/>
</dbReference>
<dbReference type="InterPro" id="IPR029068">
    <property type="entry name" value="Glyas_Bleomycin-R_OHBP_Dase"/>
</dbReference>
<keyword evidence="3" id="KW-1185">Reference proteome</keyword>
<dbReference type="AlphaFoldDB" id="A0A0R3CSQ7"/>
<evidence type="ECO:0000313" key="2">
    <source>
        <dbReference type="EMBL" id="KRQ00743.1"/>
    </source>
</evidence>
<organism evidence="2 3">
    <name type="scientific">Bradyrhizobium manausense</name>
    <dbReference type="NCBI Taxonomy" id="989370"/>
    <lineage>
        <taxon>Bacteria</taxon>
        <taxon>Pseudomonadati</taxon>
        <taxon>Pseudomonadota</taxon>
        <taxon>Alphaproteobacteria</taxon>
        <taxon>Hyphomicrobiales</taxon>
        <taxon>Nitrobacteraceae</taxon>
        <taxon>Bradyrhizobium</taxon>
    </lineage>
</organism>
<dbReference type="EMBL" id="LJYG01000112">
    <property type="protein sequence ID" value="KRQ00743.1"/>
    <property type="molecule type" value="Genomic_DNA"/>
</dbReference>
<dbReference type="InterPro" id="IPR037523">
    <property type="entry name" value="VOC_core"/>
</dbReference>
<proteinExistence type="predicted"/>
<dbReference type="InterPro" id="IPR004360">
    <property type="entry name" value="Glyas_Fos-R_dOase_dom"/>
</dbReference>
<gene>
    <name evidence="2" type="ORF">AOQ71_37580</name>
</gene>
<dbReference type="SUPFAM" id="SSF54593">
    <property type="entry name" value="Glyoxalase/Bleomycin resistance protein/Dihydroxybiphenyl dioxygenase"/>
    <property type="match status" value="1"/>
</dbReference>
<dbReference type="Pfam" id="PF00903">
    <property type="entry name" value="Glyoxalase"/>
    <property type="match status" value="1"/>
</dbReference>
<protein>
    <submittedName>
        <fullName evidence="2">Glyoxalase</fullName>
    </submittedName>
</protein>
<dbReference type="STRING" id="989370.AOQ71_37580"/>
<dbReference type="Proteomes" id="UP000051936">
    <property type="component" value="Unassembled WGS sequence"/>
</dbReference>